<name>A0A974S3K3_9SPHN</name>
<sequence length="176" mass="19573">MALIGLLPRVRRQLRIEPEDNSRDDELKDWVADAVAWVERETGHILEERDVTEQFRGFGPVTLKAWPIKADAVPAVAYIGADDTPVSATGRLDISGRPARVLPPSGSFWPFVDSEQLFSVTIRAGYGDEDDIPGNLKRAMLMLITAYDQDREGGDLFKKSEATARKQCETFVLALV</sequence>
<evidence type="ECO:0000313" key="2">
    <source>
        <dbReference type="Proteomes" id="UP000595894"/>
    </source>
</evidence>
<proteinExistence type="predicted"/>
<dbReference type="EMBL" id="CP061035">
    <property type="protein sequence ID" value="QQV76524.1"/>
    <property type="molecule type" value="Genomic_DNA"/>
</dbReference>
<accession>A0A974S3K3</accession>
<gene>
    <name evidence="1" type="ORF">H5J25_13835</name>
</gene>
<dbReference type="KEGG" id="sari:H5J25_13835"/>
<protein>
    <submittedName>
        <fullName evidence="1">Phage gp6-like head-tail connector protein</fullName>
    </submittedName>
</protein>
<dbReference type="Gene3D" id="1.10.3230.30">
    <property type="entry name" value="Phage gp6-like head-tail connector protein"/>
    <property type="match status" value="1"/>
</dbReference>
<dbReference type="Proteomes" id="UP000595894">
    <property type="component" value="Chromosome"/>
</dbReference>
<keyword evidence="2" id="KW-1185">Reference proteome</keyword>
<evidence type="ECO:0000313" key="1">
    <source>
        <dbReference type="EMBL" id="QQV76524.1"/>
    </source>
</evidence>
<reference evidence="2" key="1">
    <citation type="submission" date="2020-09" db="EMBL/GenBank/DDBJ databases">
        <title>Sphingomonas sp., a new species isolated from pork steak.</title>
        <authorList>
            <person name="Heidler von Heilborn D."/>
        </authorList>
    </citation>
    <scope>NUCLEOTIDE SEQUENCE [LARGE SCALE GENOMIC DNA]</scope>
</reference>
<organism evidence="1 2">
    <name type="scientific">Sphingomonas aliaeris</name>
    <dbReference type="NCBI Taxonomy" id="2759526"/>
    <lineage>
        <taxon>Bacteria</taxon>
        <taxon>Pseudomonadati</taxon>
        <taxon>Pseudomonadota</taxon>
        <taxon>Alphaproteobacteria</taxon>
        <taxon>Sphingomonadales</taxon>
        <taxon>Sphingomonadaceae</taxon>
        <taxon>Sphingomonas</taxon>
    </lineage>
</organism>
<dbReference type="AlphaFoldDB" id="A0A974S3K3"/>
<dbReference type="RefSeq" id="WP_202091921.1">
    <property type="nucleotide sequence ID" value="NZ_CP061035.1"/>
</dbReference>